<reference evidence="7 10" key="2">
    <citation type="journal article" date="2020" name="Front. Plant Sci.">
        <title>Isolation of Rhizosphere Bacteria That Improve Quality and Water Stress Tolerance in Greenhouse Ornamentals.</title>
        <authorList>
            <person name="Nordstedt N.P."/>
            <person name="Jones M.L."/>
        </authorList>
    </citation>
    <scope>NUCLEOTIDE SEQUENCE [LARGE SCALE GENOMIC DNA]</scope>
    <source>
        <strain evidence="7 10">C6C2</strain>
    </source>
</reference>
<proteinExistence type="inferred from homology"/>
<evidence type="ECO:0000313" key="8">
    <source>
        <dbReference type="EMBL" id="OWY28799.1"/>
    </source>
</evidence>
<accession>A0A246WQW9</accession>
<reference evidence="8 9" key="1">
    <citation type="submission" date="2017-06" db="EMBL/GenBank/DDBJ databases">
        <title>Herbaspirillum phytohormonus sp. nov., isolated from the root nodule of Robinia pseudoacacia in lead-zinc mine.</title>
        <authorList>
            <person name="Fan M."/>
            <person name="Lin Y."/>
        </authorList>
    </citation>
    <scope>NUCLEOTIDE SEQUENCE [LARGE SCALE GENOMIC DNA]</scope>
    <source>
        <strain evidence="8 9">HZ10</strain>
    </source>
</reference>
<dbReference type="GO" id="GO:2000142">
    <property type="term" value="P:regulation of DNA-templated transcription initiation"/>
    <property type="evidence" value="ECO:0007669"/>
    <property type="project" value="TreeGrafter"/>
</dbReference>
<dbReference type="EMBL" id="JABFMT010000010">
    <property type="protein sequence ID" value="NUU02314.1"/>
    <property type="molecule type" value="Genomic_DNA"/>
</dbReference>
<keyword evidence="10" id="KW-1185">Reference proteome</keyword>
<organism evidence="8 9">
    <name type="scientific">Herbaspirillum robiniae</name>
    <dbReference type="NCBI Taxonomy" id="2014887"/>
    <lineage>
        <taxon>Bacteria</taxon>
        <taxon>Pseudomonadati</taxon>
        <taxon>Pseudomonadota</taxon>
        <taxon>Betaproteobacteria</taxon>
        <taxon>Burkholderiales</taxon>
        <taxon>Oxalobacteraceae</taxon>
        <taxon>Herbaspirillum</taxon>
    </lineage>
</organism>
<keyword evidence="5" id="KW-0804">Transcription</keyword>
<evidence type="ECO:0000313" key="10">
    <source>
        <dbReference type="Proteomes" id="UP000536746"/>
    </source>
</evidence>
<evidence type="ECO:0000256" key="4">
    <source>
        <dbReference type="ARBA" id="ARBA00023159"/>
    </source>
</evidence>
<protein>
    <submittedName>
        <fullName evidence="8">LysR family transcriptional regulator</fullName>
    </submittedName>
</protein>
<keyword evidence="3" id="KW-0238">DNA-binding</keyword>
<dbReference type="Proteomes" id="UP000536746">
    <property type="component" value="Unassembled WGS sequence"/>
</dbReference>
<evidence type="ECO:0000256" key="2">
    <source>
        <dbReference type="ARBA" id="ARBA00023015"/>
    </source>
</evidence>
<dbReference type="RefSeq" id="WP_079218789.1">
    <property type="nucleotide sequence ID" value="NZ_CP018845.1"/>
</dbReference>
<dbReference type="PANTHER" id="PTHR30293">
    <property type="entry name" value="TRANSCRIPTIONAL REGULATORY PROTEIN NAC-RELATED"/>
    <property type="match status" value="1"/>
</dbReference>
<dbReference type="InterPro" id="IPR005119">
    <property type="entry name" value="LysR_subst-bd"/>
</dbReference>
<dbReference type="FunFam" id="1.10.10.10:FF:000001">
    <property type="entry name" value="LysR family transcriptional regulator"/>
    <property type="match status" value="1"/>
</dbReference>
<dbReference type="SUPFAM" id="SSF53850">
    <property type="entry name" value="Periplasmic binding protein-like II"/>
    <property type="match status" value="1"/>
</dbReference>
<dbReference type="PROSITE" id="PS50931">
    <property type="entry name" value="HTH_LYSR"/>
    <property type="match status" value="1"/>
</dbReference>
<dbReference type="PANTHER" id="PTHR30293:SF0">
    <property type="entry name" value="NITROGEN ASSIMILATION REGULATORY PROTEIN NAC"/>
    <property type="match status" value="1"/>
</dbReference>
<evidence type="ECO:0000313" key="7">
    <source>
        <dbReference type="EMBL" id="NUU02314.1"/>
    </source>
</evidence>
<dbReference type="PRINTS" id="PR00039">
    <property type="entry name" value="HTHLYSR"/>
</dbReference>
<evidence type="ECO:0000256" key="1">
    <source>
        <dbReference type="ARBA" id="ARBA00009437"/>
    </source>
</evidence>
<dbReference type="SUPFAM" id="SSF46785">
    <property type="entry name" value="Winged helix' DNA-binding domain"/>
    <property type="match status" value="1"/>
</dbReference>
<dbReference type="Gene3D" id="1.10.10.10">
    <property type="entry name" value="Winged helix-like DNA-binding domain superfamily/Winged helix DNA-binding domain"/>
    <property type="match status" value="1"/>
</dbReference>
<feature type="domain" description="HTH lysR-type" evidence="6">
    <location>
        <begin position="1"/>
        <end position="58"/>
    </location>
</feature>
<evidence type="ECO:0000256" key="5">
    <source>
        <dbReference type="ARBA" id="ARBA00023163"/>
    </source>
</evidence>
<dbReference type="InterPro" id="IPR036388">
    <property type="entry name" value="WH-like_DNA-bd_sf"/>
</dbReference>
<comment type="caution">
    <text evidence="8">The sequence shown here is derived from an EMBL/GenBank/DDBJ whole genome shotgun (WGS) entry which is preliminary data.</text>
</comment>
<sequence length="310" mass="33349">MDVKQLRALLAIAETGSVTRAAELLHIVQPAVSRQLRLLEEDVGTPLFERGRRGMDLTEAGRILANHARRALHELDQAKAEIAPSPDVVSGSVTIGLLPSTSDLLAASLVIHLRELYPRLTVNISVGFGGYLQQWLEDGEVDLALMYEPKPSALLETAPLVDETLYVLGLPDKDLSLQGELALSAVAELPLVLPALPHGVRSLLDRACSLADLHLNVIAETNAMNVQKSLVQSGIGYTILPGVAVFDDVAAGRFAAAPISKQAVHRKIVLAQALTRRSSIAVRCAATELRALIKRKLEQGAWPGATWLDD</sequence>
<dbReference type="OrthoDB" id="8587114at2"/>
<dbReference type="Pfam" id="PF00126">
    <property type="entry name" value="HTH_1"/>
    <property type="match status" value="1"/>
</dbReference>
<dbReference type="Proteomes" id="UP000197596">
    <property type="component" value="Unassembled WGS sequence"/>
</dbReference>
<evidence type="ECO:0000259" key="6">
    <source>
        <dbReference type="PROSITE" id="PS50931"/>
    </source>
</evidence>
<dbReference type="InterPro" id="IPR036390">
    <property type="entry name" value="WH_DNA-bd_sf"/>
</dbReference>
<comment type="similarity">
    <text evidence="1">Belongs to the LysR transcriptional regulatory family.</text>
</comment>
<dbReference type="Gene3D" id="3.40.190.290">
    <property type="match status" value="1"/>
</dbReference>
<dbReference type="Pfam" id="PF03466">
    <property type="entry name" value="LysR_substrate"/>
    <property type="match status" value="1"/>
</dbReference>
<dbReference type="EMBL" id="NJGU01000006">
    <property type="protein sequence ID" value="OWY28799.1"/>
    <property type="molecule type" value="Genomic_DNA"/>
</dbReference>
<evidence type="ECO:0000256" key="3">
    <source>
        <dbReference type="ARBA" id="ARBA00023125"/>
    </source>
</evidence>
<keyword evidence="4" id="KW-0010">Activator</keyword>
<evidence type="ECO:0000313" key="9">
    <source>
        <dbReference type="Proteomes" id="UP000197596"/>
    </source>
</evidence>
<dbReference type="AlphaFoldDB" id="A0A246WQW9"/>
<name>A0A246WQW9_9BURK</name>
<dbReference type="InterPro" id="IPR000847">
    <property type="entry name" value="LysR_HTH_N"/>
</dbReference>
<dbReference type="GO" id="GO:0003677">
    <property type="term" value="F:DNA binding"/>
    <property type="evidence" value="ECO:0007669"/>
    <property type="project" value="UniProtKB-KW"/>
</dbReference>
<dbReference type="GO" id="GO:0003700">
    <property type="term" value="F:DNA-binding transcription factor activity"/>
    <property type="evidence" value="ECO:0007669"/>
    <property type="project" value="InterPro"/>
</dbReference>
<gene>
    <name evidence="8" type="ORF">CEJ42_12540</name>
    <name evidence="7" type="ORF">HNO84_11955</name>
</gene>
<keyword evidence="2" id="KW-0805">Transcription regulation</keyword>